<protein>
    <submittedName>
        <fullName evidence="1">Uncharacterized protein</fullName>
    </submittedName>
</protein>
<gene>
    <name evidence="1" type="ORF">WN72_39545</name>
</gene>
<name>A0AAE7NTI6_9BRAD</name>
<dbReference type="Proteomes" id="UP000594015">
    <property type="component" value="Chromosome"/>
</dbReference>
<proteinExistence type="predicted"/>
<organism evidence="1 2">
    <name type="scientific">Bradyrhizobium arachidis</name>
    <dbReference type="NCBI Taxonomy" id="858423"/>
    <lineage>
        <taxon>Bacteria</taxon>
        <taxon>Pseudomonadati</taxon>
        <taxon>Pseudomonadota</taxon>
        <taxon>Alphaproteobacteria</taxon>
        <taxon>Hyphomicrobiales</taxon>
        <taxon>Nitrobacteraceae</taxon>
        <taxon>Bradyrhizobium</taxon>
    </lineage>
</organism>
<evidence type="ECO:0000313" key="2">
    <source>
        <dbReference type="Proteomes" id="UP000594015"/>
    </source>
</evidence>
<evidence type="ECO:0000313" key="1">
    <source>
        <dbReference type="EMBL" id="QOZ71714.1"/>
    </source>
</evidence>
<accession>A0AAE7NTI6</accession>
<sequence>MTTKSREYLFGTTFRVLAERARDARKDADILACQAWNARMLGFRSPAQPSPTLGDALNAGYRYLEVTCLGFDTHQTVALDIIRRAKTTPIHELERYMRRRQCSARQGRPFKRSHLVALRTAKITAANPPSVW</sequence>
<dbReference type="RefSeq" id="WP_092219866.1">
    <property type="nucleotide sequence ID" value="NZ_CP030050.1"/>
</dbReference>
<dbReference type="AlphaFoldDB" id="A0AAE7NTI6"/>
<dbReference type="EMBL" id="CP030050">
    <property type="protein sequence ID" value="QOZ71714.1"/>
    <property type="molecule type" value="Genomic_DNA"/>
</dbReference>
<reference evidence="1 2" key="1">
    <citation type="submission" date="2018-06" db="EMBL/GenBank/DDBJ databases">
        <title>Comparative genomics of Bradyrhizobium nodulating Arachidis hypogaea.</title>
        <authorList>
            <person name="Li Y."/>
        </authorList>
    </citation>
    <scope>NUCLEOTIDE SEQUENCE [LARGE SCALE GENOMIC DNA]</scope>
    <source>
        <strain evidence="1 2">CCBAU 051107</strain>
    </source>
</reference>
<dbReference type="KEGG" id="barh:WN72_39545"/>